<evidence type="ECO:0000313" key="4">
    <source>
        <dbReference type="Proteomes" id="UP000030765"/>
    </source>
</evidence>
<dbReference type="EMBL" id="KE525266">
    <property type="protein sequence ID" value="KFB43984.1"/>
    <property type="molecule type" value="Genomic_DNA"/>
</dbReference>
<feature type="region of interest" description="Disordered" evidence="1">
    <location>
        <begin position="38"/>
        <end position="105"/>
    </location>
</feature>
<evidence type="ECO:0000313" key="3">
    <source>
        <dbReference type="EnsemblMetazoa" id="ASIC011812-PA"/>
    </source>
</evidence>
<dbReference type="EnsemblMetazoa" id="ASIC011812-RA">
    <property type="protein sequence ID" value="ASIC011812-PA"/>
    <property type="gene ID" value="ASIC011812"/>
</dbReference>
<reference evidence="2 4" key="1">
    <citation type="journal article" date="2014" name="BMC Genomics">
        <title>Genome sequence of Anopheles sinensis provides insight into genetics basis of mosquito competence for malaria parasites.</title>
        <authorList>
            <person name="Zhou D."/>
            <person name="Zhang D."/>
            <person name="Ding G."/>
            <person name="Shi L."/>
            <person name="Hou Q."/>
            <person name="Ye Y."/>
            <person name="Xu Y."/>
            <person name="Zhou H."/>
            <person name="Xiong C."/>
            <person name="Li S."/>
            <person name="Yu J."/>
            <person name="Hong S."/>
            <person name="Yu X."/>
            <person name="Zou P."/>
            <person name="Chen C."/>
            <person name="Chang X."/>
            <person name="Wang W."/>
            <person name="Lv Y."/>
            <person name="Sun Y."/>
            <person name="Ma L."/>
            <person name="Shen B."/>
            <person name="Zhu C."/>
        </authorList>
    </citation>
    <scope>NUCLEOTIDE SEQUENCE [LARGE SCALE GENOMIC DNA]</scope>
</reference>
<gene>
    <name evidence="2" type="ORF">ZHAS_00011812</name>
</gene>
<proteinExistence type="predicted"/>
<dbReference type="Proteomes" id="UP000030765">
    <property type="component" value="Unassembled WGS sequence"/>
</dbReference>
<protein>
    <submittedName>
        <fullName evidence="2 3">Cation channel family protein</fullName>
    </submittedName>
</protein>
<reference evidence="3" key="2">
    <citation type="submission" date="2020-05" db="UniProtKB">
        <authorList>
            <consortium name="EnsemblMetazoa"/>
        </authorList>
    </citation>
    <scope>IDENTIFICATION</scope>
</reference>
<keyword evidence="4" id="KW-1185">Reference proteome</keyword>
<evidence type="ECO:0000313" key="2">
    <source>
        <dbReference type="EMBL" id="KFB43984.1"/>
    </source>
</evidence>
<feature type="compositionally biased region" description="Low complexity" evidence="1">
    <location>
        <begin position="89"/>
        <end position="104"/>
    </location>
</feature>
<evidence type="ECO:0000256" key="1">
    <source>
        <dbReference type="SAM" id="MobiDB-lite"/>
    </source>
</evidence>
<organism evidence="2">
    <name type="scientific">Anopheles sinensis</name>
    <name type="common">Mosquito</name>
    <dbReference type="NCBI Taxonomy" id="74873"/>
    <lineage>
        <taxon>Eukaryota</taxon>
        <taxon>Metazoa</taxon>
        <taxon>Ecdysozoa</taxon>
        <taxon>Arthropoda</taxon>
        <taxon>Hexapoda</taxon>
        <taxon>Insecta</taxon>
        <taxon>Pterygota</taxon>
        <taxon>Neoptera</taxon>
        <taxon>Endopterygota</taxon>
        <taxon>Diptera</taxon>
        <taxon>Nematocera</taxon>
        <taxon>Culicoidea</taxon>
        <taxon>Culicidae</taxon>
        <taxon>Anophelinae</taxon>
        <taxon>Anopheles</taxon>
    </lineage>
</organism>
<dbReference type="VEuPathDB" id="VectorBase:ASIC011812"/>
<sequence>MIERGMMPPAIVALRQPSSQPKAECSIGANVQLTASELADRSAAGGGTFDSQKKSTSSPPNWPSQQQQQQQQRGFGPTNRTQTHVTVDGNGNSASTYSGAGASGFTPEKAIVMRRRSPLIGRPSAETLTALSVVISAVSGVRGSDRIFIRTN</sequence>
<dbReference type="AlphaFoldDB" id="A0A084W190"/>
<accession>A0A084W190</accession>
<name>A0A084W190_ANOSI</name>
<dbReference type="EMBL" id="ATLV01019249">
    <property type="status" value="NOT_ANNOTATED_CDS"/>
    <property type="molecule type" value="Genomic_DNA"/>
</dbReference>